<dbReference type="PANTHER" id="PTHR12334:SF6">
    <property type="entry name" value="BAG FAMILY MOLECULAR CHAPERONE REGULATOR 2"/>
    <property type="match status" value="1"/>
</dbReference>
<sequence>MEVDPVPQDLCSATCSFAPLNLPTIDENLAIESKPPKQRIIELLDILESHVEKLRKDAVKLEDDRDALLASLDSVKNTDLLLELSENERDDVLHFADRIVNRCLTIDLKINTQRDQTQEEALHQINHLIDSLVVGMKTDPDVMQSKCISYLNSCSSHGQGVIDKNFESILLGCTIDDQKRVKKRLQGLNNYINKLNVTSDND</sequence>
<dbReference type="GO" id="GO:0051087">
    <property type="term" value="F:protein-folding chaperone binding"/>
    <property type="evidence" value="ECO:0007669"/>
    <property type="project" value="InterPro"/>
</dbReference>
<dbReference type="AlphaFoldDB" id="A0AAN7PMW7"/>
<dbReference type="InterPro" id="IPR037689">
    <property type="entry name" value="BAG2"/>
</dbReference>
<comment type="caution">
    <text evidence="2">The sequence shown here is derived from an EMBL/GenBank/DDBJ whole genome shotgun (WGS) entry which is preliminary data.</text>
</comment>
<protein>
    <recommendedName>
        <fullName evidence="4">BAG family molecular chaperone regulator 2</fullName>
    </recommendedName>
</protein>
<dbReference type="GO" id="GO:0000774">
    <property type="term" value="F:adenyl-nucleotide exchange factor activity"/>
    <property type="evidence" value="ECO:0007669"/>
    <property type="project" value="InterPro"/>
</dbReference>
<evidence type="ECO:0000313" key="2">
    <source>
        <dbReference type="EMBL" id="KAK4884661.1"/>
    </source>
</evidence>
<feature type="coiled-coil region" evidence="1">
    <location>
        <begin position="37"/>
        <end position="78"/>
    </location>
</feature>
<organism evidence="2 3">
    <name type="scientific">Aquatica leii</name>
    <dbReference type="NCBI Taxonomy" id="1421715"/>
    <lineage>
        <taxon>Eukaryota</taxon>
        <taxon>Metazoa</taxon>
        <taxon>Ecdysozoa</taxon>
        <taxon>Arthropoda</taxon>
        <taxon>Hexapoda</taxon>
        <taxon>Insecta</taxon>
        <taxon>Pterygota</taxon>
        <taxon>Neoptera</taxon>
        <taxon>Endopterygota</taxon>
        <taxon>Coleoptera</taxon>
        <taxon>Polyphaga</taxon>
        <taxon>Elateriformia</taxon>
        <taxon>Elateroidea</taxon>
        <taxon>Lampyridae</taxon>
        <taxon>Luciolinae</taxon>
        <taxon>Aquatica</taxon>
    </lineage>
</organism>
<evidence type="ECO:0000256" key="1">
    <source>
        <dbReference type="SAM" id="Coils"/>
    </source>
</evidence>
<dbReference type="Gene3D" id="1.20.58.890">
    <property type="match status" value="1"/>
</dbReference>
<dbReference type="PANTHER" id="PTHR12334">
    <property type="entry name" value="BAG FAMILY MOLECULAR CHAPERONE REGULATOR 2"/>
    <property type="match status" value="1"/>
</dbReference>
<reference evidence="3" key="1">
    <citation type="submission" date="2023-01" db="EMBL/GenBank/DDBJ databases">
        <title>Key to firefly adult light organ development and bioluminescence: homeobox transcription factors regulate luciferase expression and transportation to peroxisome.</title>
        <authorList>
            <person name="Fu X."/>
        </authorList>
    </citation>
    <scope>NUCLEOTIDE SEQUENCE [LARGE SCALE GENOMIC DNA]</scope>
</reference>
<dbReference type="GO" id="GO:0050821">
    <property type="term" value="P:protein stabilization"/>
    <property type="evidence" value="ECO:0007669"/>
    <property type="project" value="TreeGrafter"/>
</dbReference>
<dbReference type="Proteomes" id="UP001353858">
    <property type="component" value="Unassembled WGS sequence"/>
</dbReference>
<evidence type="ECO:0008006" key="4">
    <source>
        <dbReference type="Google" id="ProtNLM"/>
    </source>
</evidence>
<name>A0AAN7PMW7_9COLE</name>
<dbReference type="EMBL" id="JARPUR010000001">
    <property type="protein sequence ID" value="KAK4884661.1"/>
    <property type="molecule type" value="Genomic_DNA"/>
</dbReference>
<evidence type="ECO:0000313" key="3">
    <source>
        <dbReference type="Proteomes" id="UP001353858"/>
    </source>
</evidence>
<accession>A0AAN7PMW7</accession>
<proteinExistence type="predicted"/>
<keyword evidence="3" id="KW-1185">Reference proteome</keyword>
<keyword evidence="1" id="KW-0175">Coiled coil</keyword>
<gene>
    <name evidence="2" type="ORF">RN001_000932</name>
</gene>